<dbReference type="AlphaFoldDB" id="A0A139KV77"/>
<dbReference type="NCBIfam" id="TIGR04057">
    <property type="entry name" value="SusC_RagA_signa"/>
    <property type="match status" value="1"/>
</dbReference>
<dbReference type="Gene3D" id="2.40.170.20">
    <property type="entry name" value="TonB-dependent receptor, beta-barrel domain"/>
    <property type="match status" value="1"/>
</dbReference>
<evidence type="ECO:0000313" key="12">
    <source>
        <dbReference type="EMBL" id="KXT43113.1"/>
    </source>
</evidence>
<accession>A0A139KV77</accession>
<dbReference type="Gene3D" id="2.170.130.10">
    <property type="entry name" value="TonB-dependent receptor, plug domain"/>
    <property type="match status" value="1"/>
</dbReference>
<gene>
    <name evidence="12" type="ORF">HMPREF2531_04395</name>
</gene>
<keyword evidence="6 8" id="KW-0472">Membrane</keyword>
<dbReference type="SUPFAM" id="SSF49464">
    <property type="entry name" value="Carboxypeptidase regulatory domain-like"/>
    <property type="match status" value="1"/>
</dbReference>
<keyword evidence="4 8" id="KW-0812">Transmembrane</keyword>
<dbReference type="PATRIC" id="fig|329854.7.peg.4471"/>
<dbReference type="InterPro" id="IPR012910">
    <property type="entry name" value="Plug_dom"/>
</dbReference>
<evidence type="ECO:0000256" key="3">
    <source>
        <dbReference type="ARBA" id="ARBA00022452"/>
    </source>
</evidence>
<evidence type="ECO:0000256" key="9">
    <source>
        <dbReference type="RuleBase" id="RU003357"/>
    </source>
</evidence>
<dbReference type="InterPro" id="IPR036942">
    <property type="entry name" value="Beta-barrel_TonB_sf"/>
</dbReference>
<keyword evidence="5 9" id="KW-0798">TonB box</keyword>
<name>A0A139KV77_9BACE</name>
<evidence type="ECO:0000259" key="10">
    <source>
        <dbReference type="Pfam" id="PF00593"/>
    </source>
</evidence>
<evidence type="ECO:0000256" key="8">
    <source>
        <dbReference type="PROSITE-ProRule" id="PRU01360"/>
    </source>
</evidence>
<evidence type="ECO:0000259" key="11">
    <source>
        <dbReference type="Pfam" id="PF07715"/>
    </source>
</evidence>
<evidence type="ECO:0000313" key="13">
    <source>
        <dbReference type="Proteomes" id="UP000070319"/>
    </source>
</evidence>
<evidence type="ECO:0000256" key="4">
    <source>
        <dbReference type="ARBA" id="ARBA00022692"/>
    </source>
</evidence>
<dbReference type="Pfam" id="PF13715">
    <property type="entry name" value="CarbopepD_reg_2"/>
    <property type="match status" value="1"/>
</dbReference>
<organism evidence="12">
    <name type="scientific">Bacteroides intestinalis</name>
    <dbReference type="NCBI Taxonomy" id="329854"/>
    <lineage>
        <taxon>Bacteria</taxon>
        <taxon>Pseudomonadati</taxon>
        <taxon>Bacteroidota</taxon>
        <taxon>Bacteroidia</taxon>
        <taxon>Bacteroidales</taxon>
        <taxon>Bacteroidaceae</taxon>
        <taxon>Bacteroides</taxon>
    </lineage>
</organism>
<keyword evidence="2 8" id="KW-0813">Transport</keyword>
<dbReference type="RefSeq" id="WP_007219695.1">
    <property type="nucleotide sequence ID" value="NZ_KQ968736.1"/>
</dbReference>
<feature type="domain" description="TonB-dependent receptor-like beta-barrel" evidence="10">
    <location>
        <begin position="469"/>
        <end position="975"/>
    </location>
</feature>
<dbReference type="InterPro" id="IPR000531">
    <property type="entry name" value="Beta-barrel_TonB"/>
</dbReference>
<dbReference type="InterPro" id="IPR023996">
    <property type="entry name" value="TonB-dep_OMP_SusC/RagA"/>
</dbReference>
<dbReference type="InterPro" id="IPR023997">
    <property type="entry name" value="TonB-dep_OMP_SusC/RagA_CS"/>
</dbReference>
<sequence>MKTLSHTTGKLMRLTWIGMLLLITGIAQAQVKTIQGLVLDETDQPLTGATVYTSDKKSSAITDLDGLFKLTNVNVGDTLVVSYVSYQTFKQVIKSSDNFFRVALAPDERMLDEVVIVGYGQQKKASVVGAIAQVSTKELTQSPVSNVSNALAGRLPGMITVQRSGEPGSDMANMYIRGISTFGSNQSPLILVDGVDRDIRMMDVSEIESISILKDASATAVYGVRGANGVVLVTTKRGKVGKATVTFSADAGIQSPTSMPEMVDSYNMAVLVNEALVNDGMSPKYTQEQINAFRYGTNEFLYPNVDWAEECLKKSALMQQYNVNITGGSEKVKYFVGANILMQGGLFKHGNYNENYSTNVKYTKYNFRSNLDFQLSSIFSAKLNLAGVIGDKHRPSPGGDVNTIFDRIKIANPDISPIRNPDGSWGVFETTSLNALAYLTDTGYADEKETAVQATVGMKADLSKLVKGLSVNVDFSFDFNNVYVKKYGKTSDMFLFNSDGSYTHKAFASALGFGDELSVYNSQYVFEPSINYNNTFGDHEVSGLVLFNAQEYVKKGDALTRLPYRRLGLVGRATYSYKNKYLGEVNIGYNGSENFAPGHRFGFFPAFSLGWVVSEESFFNTSVVDYLKLRASYGLVGNDQIGGDRFLYLSLWQSADDGQFGYPNPTGGGGGVNEKRTGNESLTWEKAKKFNFGVDTRLFRSQLELTADVFYERRSNILTNVDIVPGTYGGPAIQANAGIVENKGLEFDATWRGRIGKDIEYFVGGNYSFARNKIIEKPESPQAYDYLYATGRRVGQPFGYVALGLFQSEEEILESPSQFGVPLYPGDIKYMDVNGDGVIDTNDRYPIGFTDVPEMFYSFKFGFNYKRFDFSCLFQGAANVTYNFQTSTNIPFNNERSTPIVQWLDRWTPENRDASLPRISYSRPGNNNYQTNTFWQNNGNYLRLKNLEVGYRLPENWVSVIGAENARFYVNGTNLLTWDHVPVYDPENTNARYPLMRVINFGVKVTF</sequence>
<dbReference type="PROSITE" id="PS52016">
    <property type="entry name" value="TONB_DEPENDENT_REC_3"/>
    <property type="match status" value="1"/>
</dbReference>
<dbReference type="FunFam" id="2.170.130.10:FF:000003">
    <property type="entry name" value="SusC/RagA family TonB-linked outer membrane protein"/>
    <property type="match status" value="1"/>
</dbReference>
<dbReference type="Pfam" id="PF00593">
    <property type="entry name" value="TonB_dep_Rec_b-barrel"/>
    <property type="match status" value="1"/>
</dbReference>
<protein>
    <submittedName>
        <fullName evidence="12">TonB-dependent receptor</fullName>
    </submittedName>
</protein>
<dbReference type="GO" id="GO:0009279">
    <property type="term" value="C:cell outer membrane"/>
    <property type="evidence" value="ECO:0007669"/>
    <property type="project" value="UniProtKB-SubCell"/>
</dbReference>
<dbReference type="InterPro" id="IPR037066">
    <property type="entry name" value="Plug_dom_sf"/>
</dbReference>
<reference evidence="12 13" key="1">
    <citation type="submission" date="2016-02" db="EMBL/GenBank/DDBJ databases">
        <authorList>
            <person name="Wen L."/>
            <person name="He K."/>
            <person name="Yang H."/>
        </authorList>
    </citation>
    <scope>NUCLEOTIDE SEQUENCE [LARGE SCALE GENOMIC DNA]</scope>
    <source>
        <strain evidence="12 13">KLE1704</strain>
    </source>
</reference>
<dbReference type="Gene3D" id="2.60.40.1120">
    <property type="entry name" value="Carboxypeptidase-like, regulatory domain"/>
    <property type="match status" value="1"/>
</dbReference>
<comment type="similarity">
    <text evidence="8 9">Belongs to the TonB-dependent receptor family.</text>
</comment>
<evidence type="ECO:0000256" key="6">
    <source>
        <dbReference type="ARBA" id="ARBA00023136"/>
    </source>
</evidence>
<dbReference type="Proteomes" id="UP000070319">
    <property type="component" value="Unassembled WGS sequence"/>
</dbReference>
<dbReference type="EMBL" id="LTDF01000161">
    <property type="protein sequence ID" value="KXT43113.1"/>
    <property type="molecule type" value="Genomic_DNA"/>
</dbReference>
<feature type="domain" description="TonB-dependent receptor plug" evidence="11">
    <location>
        <begin position="124"/>
        <end position="230"/>
    </location>
</feature>
<evidence type="ECO:0000256" key="2">
    <source>
        <dbReference type="ARBA" id="ARBA00022448"/>
    </source>
</evidence>
<dbReference type="NCBIfam" id="TIGR04056">
    <property type="entry name" value="OMP_RagA_SusC"/>
    <property type="match status" value="1"/>
</dbReference>
<evidence type="ECO:0000256" key="1">
    <source>
        <dbReference type="ARBA" id="ARBA00004571"/>
    </source>
</evidence>
<comment type="subcellular location">
    <subcellularLocation>
        <location evidence="1 8">Cell outer membrane</location>
        <topology evidence="1 8">Multi-pass membrane protein</topology>
    </subcellularLocation>
</comment>
<comment type="caution">
    <text evidence="12">The sequence shown here is derived from an EMBL/GenBank/DDBJ whole genome shotgun (WGS) entry which is preliminary data.</text>
</comment>
<evidence type="ECO:0000256" key="5">
    <source>
        <dbReference type="ARBA" id="ARBA00023077"/>
    </source>
</evidence>
<keyword evidence="12" id="KW-0675">Receptor</keyword>
<dbReference type="SUPFAM" id="SSF56935">
    <property type="entry name" value="Porins"/>
    <property type="match status" value="1"/>
</dbReference>
<dbReference type="InterPro" id="IPR008969">
    <property type="entry name" value="CarboxyPept-like_regulatory"/>
</dbReference>
<evidence type="ECO:0000256" key="7">
    <source>
        <dbReference type="ARBA" id="ARBA00023237"/>
    </source>
</evidence>
<dbReference type="InterPro" id="IPR039426">
    <property type="entry name" value="TonB-dep_rcpt-like"/>
</dbReference>
<keyword evidence="3 8" id="KW-1134">Transmembrane beta strand</keyword>
<keyword evidence="7 8" id="KW-0998">Cell outer membrane</keyword>
<proteinExistence type="inferred from homology"/>
<dbReference type="GeneID" id="66305035"/>
<dbReference type="Pfam" id="PF07715">
    <property type="entry name" value="Plug"/>
    <property type="match status" value="1"/>
</dbReference>